<dbReference type="RefSeq" id="XP_030830775.1">
    <property type="nucleotide sequence ID" value="XM_030974915.1"/>
</dbReference>
<dbReference type="KEGG" id="spu:105440177"/>
<evidence type="ECO:0000313" key="4">
    <source>
        <dbReference type="Proteomes" id="UP000007110"/>
    </source>
</evidence>
<evidence type="ECO:0000256" key="1">
    <source>
        <dbReference type="SAM" id="MobiDB-lite"/>
    </source>
</evidence>
<reference evidence="4" key="1">
    <citation type="submission" date="2015-02" db="EMBL/GenBank/DDBJ databases">
        <title>Genome sequencing for Strongylocentrotus purpuratus.</title>
        <authorList>
            <person name="Murali S."/>
            <person name="Liu Y."/>
            <person name="Vee V."/>
            <person name="English A."/>
            <person name="Wang M."/>
            <person name="Skinner E."/>
            <person name="Han Y."/>
            <person name="Muzny D.M."/>
            <person name="Worley K.C."/>
            <person name="Gibbs R.A."/>
        </authorList>
    </citation>
    <scope>NUCLEOTIDE SEQUENCE</scope>
</reference>
<keyword evidence="2" id="KW-0732">Signal</keyword>
<evidence type="ECO:0000256" key="2">
    <source>
        <dbReference type="SAM" id="SignalP"/>
    </source>
</evidence>
<feature type="region of interest" description="Disordered" evidence="1">
    <location>
        <begin position="173"/>
        <end position="231"/>
    </location>
</feature>
<name>A0A7M7N3P9_STRPU</name>
<sequence>MFRSLFLFALLGFVLLHDVAGQPRWGIARQSRRNGRNRIDCEGGPLQVQQILENFNAPGVVTTTLTVDSDEIYLYFCEGAFNEQSCYKMTLSTRNAASSVSLGGGSNVLCESPPRPFIQKGVPTIITITITSQACNVANPEGDKLPILAPNEANFHNCFASTDSGSQTTIEIEATPRSGTPGSRSSKSSSSSSGSGERNNNGGNGDDSSGNGDDSSGNGDDSSGNGDDSSG</sequence>
<evidence type="ECO:0000313" key="3">
    <source>
        <dbReference type="EnsemblMetazoa" id="XP_030830775"/>
    </source>
</evidence>
<dbReference type="EnsemblMetazoa" id="XM_030974915">
    <property type="protein sequence ID" value="XP_030830775"/>
    <property type="gene ID" value="LOC105440177"/>
</dbReference>
<organism evidence="3 4">
    <name type="scientific">Strongylocentrotus purpuratus</name>
    <name type="common">Purple sea urchin</name>
    <dbReference type="NCBI Taxonomy" id="7668"/>
    <lineage>
        <taxon>Eukaryota</taxon>
        <taxon>Metazoa</taxon>
        <taxon>Echinodermata</taxon>
        <taxon>Eleutherozoa</taxon>
        <taxon>Echinozoa</taxon>
        <taxon>Echinoidea</taxon>
        <taxon>Euechinoidea</taxon>
        <taxon>Echinacea</taxon>
        <taxon>Camarodonta</taxon>
        <taxon>Echinidea</taxon>
        <taxon>Strongylocentrotidae</taxon>
        <taxon>Strongylocentrotus</taxon>
    </lineage>
</organism>
<feature type="compositionally biased region" description="Low complexity" evidence="1">
    <location>
        <begin position="182"/>
        <end position="231"/>
    </location>
</feature>
<dbReference type="InParanoid" id="A0A7M7N3P9"/>
<feature type="chain" id="PRO_5029700171" evidence="2">
    <location>
        <begin position="22"/>
        <end position="231"/>
    </location>
</feature>
<protein>
    <submittedName>
        <fullName evidence="3">Uncharacterized protein</fullName>
    </submittedName>
</protein>
<feature type="signal peptide" evidence="2">
    <location>
        <begin position="1"/>
        <end position="21"/>
    </location>
</feature>
<reference evidence="3" key="2">
    <citation type="submission" date="2021-01" db="UniProtKB">
        <authorList>
            <consortium name="EnsemblMetazoa"/>
        </authorList>
    </citation>
    <scope>IDENTIFICATION</scope>
</reference>
<dbReference type="GeneID" id="105440177"/>
<keyword evidence="4" id="KW-1185">Reference proteome</keyword>
<proteinExistence type="predicted"/>
<dbReference type="AlphaFoldDB" id="A0A7M7N3P9"/>
<dbReference type="Proteomes" id="UP000007110">
    <property type="component" value="Unassembled WGS sequence"/>
</dbReference>
<accession>A0A7M7N3P9</accession>